<sequence>MMQYGSRGSVTDMQDLSSKRGIRRLRLTLTDSGDTSSGQDAASKVDKVVNGSQLRKNGYVQQARSAGTEPSVQNAAIVTNGVREKPTENGPKVYGVVQRMGTDSQQEVMAYGWPVNHLRDEMRYIREVRESLEKVRENMYGQFGGVQQSMQKLSQDIKVAYVQRQCLESEVRVRTAAMDSYDQMNNSLISSNIELQKTLLESCSNRVQTQEEMKSLRSSREQVDTKVKEMEQQLAAAHAENSTLRLQVESSQDASSVKLQEMTLRLQRQYEERLEEEKRKHIEEIKALQAEISAYVRRIEEAEQNGRIAEAKIAERDERISEVERLMDCMGQEKGQLQQKLQDCELSLRRLEQTDQTDATTVKRSKQLEEEATDLRERIKHLNDMVFSQQKKVKGMIKEVDTLRRKVAQKDMHITDLLDRISIVQCENNELEDKLKYFMSEQNSMKESLSTRDIGVGCDLPLRTAAESQSAVPVMPRPVGYSPVPPNRVDSSVLRYTPSQYSSLLQSYSIHNGREVKAAGAAGPAQPYSAQTWGSPGPSSPEGPPPVRSNPRARAHSNRFYTPYMKLMEISANIKIE</sequence>
<evidence type="ECO:0000313" key="4">
    <source>
        <dbReference type="Proteomes" id="UP001152622"/>
    </source>
</evidence>
<evidence type="ECO:0000256" key="1">
    <source>
        <dbReference type="SAM" id="Coils"/>
    </source>
</evidence>
<dbReference type="InterPro" id="IPR051375">
    <property type="entry name" value="Tuftelin_GRINL1A/MYZAP/CCD68"/>
</dbReference>
<comment type="caution">
    <text evidence="3">The sequence shown here is derived from an EMBL/GenBank/DDBJ whole genome shotgun (WGS) entry which is preliminary data.</text>
</comment>
<feature type="coiled-coil region" evidence="1">
    <location>
        <begin position="213"/>
        <end position="385"/>
    </location>
</feature>
<organism evidence="3 4">
    <name type="scientific">Synaphobranchus kaupii</name>
    <name type="common">Kaup's arrowtooth eel</name>
    <dbReference type="NCBI Taxonomy" id="118154"/>
    <lineage>
        <taxon>Eukaryota</taxon>
        <taxon>Metazoa</taxon>
        <taxon>Chordata</taxon>
        <taxon>Craniata</taxon>
        <taxon>Vertebrata</taxon>
        <taxon>Euteleostomi</taxon>
        <taxon>Actinopterygii</taxon>
        <taxon>Neopterygii</taxon>
        <taxon>Teleostei</taxon>
        <taxon>Anguilliformes</taxon>
        <taxon>Synaphobranchidae</taxon>
        <taxon>Synaphobranchus</taxon>
    </lineage>
</organism>
<dbReference type="SUPFAM" id="SSF57997">
    <property type="entry name" value="Tropomyosin"/>
    <property type="match status" value="1"/>
</dbReference>
<feature type="region of interest" description="Disordered" evidence="2">
    <location>
        <begin position="28"/>
        <end position="49"/>
    </location>
</feature>
<dbReference type="PANTHER" id="PTHR23171:SF3">
    <property type="entry name" value="COILED-COIL DOMAIN-CONTAINING PROTEIN 68"/>
    <property type="match status" value="1"/>
</dbReference>
<feature type="compositionally biased region" description="Polar residues" evidence="2">
    <location>
        <begin position="29"/>
        <end position="40"/>
    </location>
</feature>
<proteinExistence type="predicted"/>
<dbReference type="OrthoDB" id="8788688at2759"/>
<keyword evidence="1" id="KW-0175">Coiled coil</keyword>
<feature type="region of interest" description="Disordered" evidence="2">
    <location>
        <begin position="518"/>
        <end position="556"/>
    </location>
</feature>
<evidence type="ECO:0000313" key="3">
    <source>
        <dbReference type="EMBL" id="KAJ8343535.1"/>
    </source>
</evidence>
<dbReference type="EMBL" id="JAINUF010000013">
    <property type="protein sequence ID" value="KAJ8343535.1"/>
    <property type="molecule type" value="Genomic_DNA"/>
</dbReference>
<protein>
    <recommendedName>
        <fullName evidence="5">Myocardial zonula adherens protein</fullName>
    </recommendedName>
</protein>
<gene>
    <name evidence="3" type="ORF">SKAU_G00308640</name>
</gene>
<reference evidence="3" key="1">
    <citation type="journal article" date="2023" name="Science">
        <title>Genome structures resolve the early diversification of teleost fishes.</title>
        <authorList>
            <person name="Parey E."/>
            <person name="Louis A."/>
            <person name="Montfort J."/>
            <person name="Bouchez O."/>
            <person name="Roques C."/>
            <person name="Iampietro C."/>
            <person name="Lluch J."/>
            <person name="Castinel A."/>
            <person name="Donnadieu C."/>
            <person name="Desvignes T."/>
            <person name="Floi Bucao C."/>
            <person name="Jouanno E."/>
            <person name="Wen M."/>
            <person name="Mejri S."/>
            <person name="Dirks R."/>
            <person name="Jansen H."/>
            <person name="Henkel C."/>
            <person name="Chen W.J."/>
            <person name="Zahm M."/>
            <person name="Cabau C."/>
            <person name="Klopp C."/>
            <person name="Thompson A.W."/>
            <person name="Robinson-Rechavi M."/>
            <person name="Braasch I."/>
            <person name="Lecointre G."/>
            <person name="Bobe J."/>
            <person name="Postlethwait J.H."/>
            <person name="Berthelot C."/>
            <person name="Roest Crollius H."/>
            <person name="Guiguen Y."/>
        </authorList>
    </citation>
    <scope>NUCLEOTIDE SEQUENCE</scope>
    <source>
        <strain evidence="3">WJC10195</strain>
    </source>
</reference>
<evidence type="ECO:0008006" key="5">
    <source>
        <dbReference type="Google" id="ProtNLM"/>
    </source>
</evidence>
<dbReference type="GO" id="GO:0035556">
    <property type="term" value="P:intracellular signal transduction"/>
    <property type="evidence" value="ECO:0007669"/>
    <property type="project" value="TreeGrafter"/>
</dbReference>
<accession>A0A9Q1ER85</accession>
<feature type="compositionally biased region" description="Pro residues" evidence="2">
    <location>
        <begin position="538"/>
        <end position="548"/>
    </location>
</feature>
<evidence type="ECO:0000256" key="2">
    <source>
        <dbReference type="SAM" id="MobiDB-lite"/>
    </source>
</evidence>
<dbReference type="AlphaFoldDB" id="A0A9Q1ER85"/>
<name>A0A9Q1ER85_SYNKA</name>
<dbReference type="Proteomes" id="UP001152622">
    <property type="component" value="Chromosome 13"/>
</dbReference>
<keyword evidence="4" id="KW-1185">Reference proteome</keyword>
<dbReference type="PANTHER" id="PTHR23171">
    <property type="entry name" value="GDOWN1"/>
    <property type="match status" value="1"/>
</dbReference>